<keyword evidence="2" id="KW-1185">Reference proteome</keyword>
<proteinExistence type="predicted"/>
<sequence>MLDEVVDTQLPLLVGFSEARRRRAADYLAELVMLAQAYRHYAAGWIDSRELDRRGQATMLRLEELRQGAASRQFTEQD</sequence>
<dbReference type="AlphaFoldDB" id="A0AAE3KI95"/>
<evidence type="ECO:0000313" key="1">
    <source>
        <dbReference type="EMBL" id="MCP2169041.1"/>
    </source>
</evidence>
<dbReference type="Proteomes" id="UP001206128">
    <property type="component" value="Unassembled WGS sequence"/>
</dbReference>
<protein>
    <submittedName>
        <fullName evidence="1">Uncharacterized protein</fullName>
    </submittedName>
</protein>
<comment type="caution">
    <text evidence="1">The sequence shown here is derived from an EMBL/GenBank/DDBJ whole genome shotgun (WGS) entry which is preliminary data.</text>
</comment>
<evidence type="ECO:0000313" key="2">
    <source>
        <dbReference type="Proteomes" id="UP001206128"/>
    </source>
</evidence>
<name>A0AAE3KI95_9PSEU</name>
<organism evidence="1 2">
    <name type="scientific">Goodfellowiella coeruleoviolacea</name>
    <dbReference type="NCBI Taxonomy" id="334858"/>
    <lineage>
        <taxon>Bacteria</taxon>
        <taxon>Bacillati</taxon>
        <taxon>Actinomycetota</taxon>
        <taxon>Actinomycetes</taxon>
        <taxon>Pseudonocardiales</taxon>
        <taxon>Pseudonocardiaceae</taxon>
        <taxon>Goodfellowiella</taxon>
    </lineage>
</organism>
<dbReference type="EMBL" id="JAMTCK010000016">
    <property type="protein sequence ID" value="MCP2169041.1"/>
    <property type="molecule type" value="Genomic_DNA"/>
</dbReference>
<gene>
    <name evidence="1" type="ORF">LX83_005921</name>
</gene>
<dbReference type="RefSeq" id="WP_253777412.1">
    <property type="nucleotide sequence ID" value="NZ_JAMTCK010000016.1"/>
</dbReference>
<accession>A0AAE3KI95</accession>
<reference evidence="1" key="1">
    <citation type="submission" date="2022-06" db="EMBL/GenBank/DDBJ databases">
        <title>Genomic Encyclopedia of Archaeal and Bacterial Type Strains, Phase II (KMG-II): from individual species to whole genera.</title>
        <authorList>
            <person name="Goeker M."/>
        </authorList>
    </citation>
    <scope>NUCLEOTIDE SEQUENCE</scope>
    <source>
        <strain evidence="1">DSM 43935</strain>
    </source>
</reference>